<name>A0A645J8V9_9ZZZZ</name>
<dbReference type="EMBL" id="VSSQ01125720">
    <property type="protein sequence ID" value="MPN55943.1"/>
    <property type="molecule type" value="Genomic_DNA"/>
</dbReference>
<comment type="caution">
    <text evidence="1">The sequence shown here is derived from an EMBL/GenBank/DDBJ whole genome shotgun (WGS) entry which is preliminary data.</text>
</comment>
<protein>
    <submittedName>
        <fullName evidence="1">Uncharacterized protein</fullName>
    </submittedName>
</protein>
<proteinExistence type="predicted"/>
<evidence type="ECO:0000313" key="1">
    <source>
        <dbReference type="EMBL" id="MPN55943.1"/>
    </source>
</evidence>
<organism evidence="1">
    <name type="scientific">bioreactor metagenome</name>
    <dbReference type="NCBI Taxonomy" id="1076179"/>
    <lineage>
        <taxon>unclassified sequences</taxon>
        <taxon>metagenomes</taxon>
        <taxon>ecological metagenomes</taxon>
    </lineage>
</organism>
<gene>
    <name evidence="1" type="ORF">SDC9_203627</name>
</gene>
<dbReference type="AlphaFoldDB" id="A0A645J8V9"/>
<reference evidence="1" key="1">
    <citation type="submission" date="2019-08" db="EMBL/GenBank/DDBJ databases">
        <authorList>
            <person name="Kucharzyk K."/>
            <person name="Murdoch R.W."/>
            <person name="Higgins S."/>
            <person name="Loffler F."/>
        </authorList>
    </citation>
    <scope>NUCLEOTIDE SEQUENCE</scope>
</reference>
<accession>A0A645J8V9</accession>
<sequence length="58" mass="6883">MIGNFMKQQHPILYKSNYGGIIKFHKFTQIIRVGEHRHDLDFLAYRRQIAVQDDISGH</sequence>